<proteinExistence type="predicted"/>
<dbReference type="AlphaFoldDB" id="A0A2V5K213"/>
<dbReference type="EMBL" id="QJVJ01000012">
    <property type="protein sequence ID" value="PYI51563.1"/>
    <property type="molecule type" value="Genomic_DNA"/>
</dbReference>
<keyword evidence="1" id="KW-0805">Transcription regulation</keyword>
<accession>A0A2V5K213</accession>
<sequence>MECLELPIPPLPQLITAGHTVWKPGRQHFTRSFSVYDVLLVKRGAVYITEEHTAYEVKGGHILVLEPNVLHWGHAPCTEDTEIYWIHFTHPSPQRRLSSNQVPWSFLYRRGTDIDYVPVAQHMYLPKFGPLRQTMLWPILDQIVELHRGSTMKNALLVQALLANLFVELQSIVYAESTTRSNELVSRVEAYLHERYMEPYDAQDMKHALHYEADYLSRCLKKHTGMSALQYLNHIRIHKVKMLLETTPLALQEIAAQTGFADSNYMIRQFRKKTGLTPQQYRQSRNRR</sequence>
<dbReference type="InterPro" id="IPR018060">
    <property type="entry name" value="HTH_AraC"/>
</dbReference>
<keyword evidence="2" id="KW-0238">DNA-binding</keyword>
<dbReference type="RefSeq" id="WP_110842683.1">
    <property type="nucleotide sequence ID" value="NZ_QJVJ01000012.1"/>
</dbReference>
<dbReference type="SUPFAM" id="SSF46689">
    <property type="entry name" value="Homeodomain-like"/>
    <property type="match status" value="2"/>
</dbReference>
<comment type="caution">
    <text evidence="5">The sequence shown here is derived from an EMBL/GenBank/DDBJ whole genome shotgun (WGS) entry which is preliminary data.</text>
</comment>
<feature type="domain" description="HTH araC/xylS-type" evidence="4">
    <location>
        <begin position="186"/>
        <end position="284"/>
    </location>
</feature>
<keyword evidence="3" id="KW-0804">Transcription</keyword>
<dbReference type="Pfam" id="PF02311">
    <property type="entry name" value="AraC_binding"/>
    <property type="match status" value="1"/>
</dbReference>
<dbReference type="Proteomes" id="UP000247476">
    <property type="component" value="Unassembled WGS sequence"/>
</dbReference>
<dbReference type="SUPFAM" id="SSF51215">
    <property type="entry name" value="Regulatory protein AraC"/>
    <property type="match status" value="1"/>
</dbReference>
<dbReference type="PANTHER" id="PTHR43280:SF30">
    <property type="entry name" value="MMSAB OPERON REGULATORY PROTEIN"/>
    <property type="match status" value="1"/>
</dbReference>
<dbReference type="SMART" id="SM00342">
    <property type="entry name" value="HTH_ARAC"/>
    <property type="match status" value="1"/>
</dbReference>
<evidence type="ECO:0000313" key="6">
    <source>
        <dbReference type="Proteomes" id="UP000247476"/>
    </source>
</evidence>
<evidence type="ECO:0000259" key="4">
    <source>
        <dbReference type="PROSITE" id="PS01124"/>
    </source>
</evidence>
<name>A0A2V5K213_9BACL</name>
<dbReference type="Gene3D" id="1.10.10.60">
    <property type="entry name" value="Homeodomain-like"/>
    <property type="match status" value="2"/>
</dbReference>
<dbReference type="Pfam" id="PF12833">
    <property type="entry name" value="HTH_18"/>
    <property type="match status" value="1"/>
</dbReference>
<gene>
    <name evidence="5" type="ORF">DLM86_24415</name>
</gene>
<dbReference type="InterPro" id="IPR003313">
    <property type="entry name" value="AraC-bd"/>
</dbReference>
<evidence type="ECO:0000313" key="5">
    <source>
        <dbReference type="EMBL" id="PYI51563.1"/>
    </source>
</evidence>
<dbReference type="GO" id="GO:0003700">
    <property type="term" value="F:DNA-binding transcription factor activity"/>
    <property type="evidence" value="ECO:0007669"/>
    <property type="project" value="InterPro"/>
</dbReference>
<evidence type="ECO:0000256" key="1">
    <source>
        <dbReference type="ARBA" id="ARBA00023015"/>
    </source>
</evidence>
<keyword evidence="6" id="KW-1185">Reference proteome</keyword>
<organism evidence="5 6">
    <name type="scientific">Paenibacillus flagellatus</name>
    <dbReference type="NCBI Taxonomy" id="2211139"/>
    <lineage>
        <taxon>Bacteria</taxon>
        <taxon>Bacillati</taxon>
        <taxon>Bacillota</taxon>
        <taxon>Bacilli</taxon>
        <taxon>Bacillales</taxon>
        <taxon>Paenibacillaceae</taxon>
        <taxon>Paenibacillus</taxon>
    </lineage>
</organism>
<dbReference type="InterPro" id="IPR037923">
    <property type="entry name" value="HTH-like"/>
</dbReference>
<evidence type="ECO:0000256" key="2">
    <source>
        <dbReference type="ARBA" id="ARBA00023125"/>
    </source>
</evidence>
<dbReference type="PROSITE" id="PS01124">
    <property type="entry name" value="HTH_ARAC_FAMILY_2"/>
    <property type="match status" value="1"/>
</dbReference>
<dbReference type="PANTHER" id="PTHR43280">
    <property type="entry name" value="ARAC-FAMILY TRANSCRIPTIONAL REGULATOR"/>
    <property type="match status" value="1"/>
</dbReference>
<dbReference type="OrthoDB" id="192171at2"/>
<evidence type="ECO:0000256" key="3">
    <source>
        <dbReference type="ARBA" id="ARBA00023163"/>
    </source>
</evidence>
<dbReference type="InterPro" id="IPR009057">
    <property type="entry name" value="Homeodomain-like_sf"/>
</dbReference>
<dbReference type="GO" id="GO:0043565">
    <property type="term" value="F:sequence-specific DNA binding"/>
    <property type="evidence" value="ECO:0007669"/>
    <property type="project" value="InterPro"/>
</dbReference>
<protein>
    <submittedName>
        <fullName evidence="5">AraC family transcriptional regulator</fullName>
    </submittedName>
</protein>
<reference evidence="5 6" key="1">
    <citation type="submission" date="2018-05" db="EMBL/GenBank/DDBJ databases">
        <title>Paenibacillus flagellatus sp. nov., isolated from selenium mineral soil.</title>
        <authorList>
            <person name="Dai X."/>
        </authorList>
    </citation>
    <scope>NUCLEOTIDE SEQUENCE [LARGE SCALE GENOMIC DNA]</scope>
    <source>
        <strain evidence="5 6">DXL2</strain>
    </source>
</reference>